<accession>J9D8W7</accession>
<dbReference type="HOGENOM" id="CLU_1777401_0_0_1"/>
<dbReference type="AlphaFoldDB" id="J9D8W7"/>
<reference evidence="2" key="2">
    <citation type="submission" date="2015-07" db="EMBL/GenBank/DDBJ databases">
        <title>Contrasting host-pathogen interactions and genome evolution in two generalist and specialist microsporidian pathogens of mosquitoes.</title>
        <authorList>
            <consortium name="The Broad Institute Genomics Platform"/>
            <consortium name="The Broad Institute Genome Sequencing Center for Infectious Disease"/>
            <person name="Cuomo C.A."/>
            <person name="Sanscrainte N.D."/>
            <person name="Goldberg J.M."/>
            <person name="Heiman D."/>
            <person name="Young S."/>
            <person name="Zeng Q."/>
            <person name="Becnel J.J."/>
            <person name="Birren B.W."/>
        </authorList>
    </citation>
    <scope>NUCLEOTIDE SEQUENCE [LARGE SCALE GENOMIC DNA]</scope>
    <source>
        <strain evidence="2">USNM 41457</strain>
    </source>
</reference>
<dbReference type="InParanoid" id="J9D8W7"/>
<evidence type="ECO:0000313" key="1">
    <source>
        <dbReference type="EMBL" id="EJW04201.1"/>
    </source>
</evidence>
<sequence length="146" mass="16697">MVRIIGIKFLKSCMLKNFNLLILGVLTIISTIKLSNSLTIPQNELGRNINSLPDHAQIFLSSNVKTMNSVENKSVNENLLNSGSYNNSILDQFEAWKNDENNDLFTSTINLDDGQDLKESDSDYNIPQRWSEDKNFARFDFFLTKK</sequence>
<dbReference type="EMBL" id="AFBI03000022">
    <property type="protein sequence ID" value="EJW04201.1"/>
    <property type="molecule type" value="Genomic_DNA"/>
</dbReference>
<protein>
    <submittedName>
        <fullName evidence="1">Uncharacterized protein</fullName>
    </submittedName>
</protein>
<dbReference type="VEuPathDB" id="MicrosporidiaDB:EDEG_01510"/>
<name>J9D8W7_EDHAE</name>
<comment type="caution">
    <text evidence="1">The sequence shown here is derived from an EMBL/GenBank/DDBJ whole genome shotgun (WGS) entry which is preliminary data.</text>
</comment>
<keyword evidence="2" id="KW-1185">Reference proteome</keyword>
<organism evidence="1 2">
    <name type="scientific">Edhazardia aedis (strain USNM 41457)</name>
    <name type="common">Microsporidian parasite</name>
    <dbReference type="NCBI Taxonomy" id="1003232"/>
    <lineage>
        <taxon>Eukaryota</taxon>
        <taxon>Fungi</taxon>
        <taxon>Fungi incertae sedis</taxon>
        <taxon>Microsporidia</taxon>
        <taxon>Edhazardia</taxon>
    </lineage>
</organism>
<reference evidence="1 2" key="1">
    <citation type="submission" date="2011-08" db="EMBL/GenBank/DDBJ databases">
        <authorList>
            <person name="Liu Z.J."/>
            <person name="Shi F.L."/>
            <person name="Lu J.Q."/>
            <person name="Li M."/>
            <person name="Wang Z.L."/>
        </authorList>
    </citation>
    <scope>NUCLEOTIDE SEQUENCE [LARGE SCALE GENOMIC DNA]</scope>
    <source>
        <strain evidence="1 2">USNM 41457</strain>
    </source>
</reference>
<dbReference type="Proteomes" id="UP000003163">
    <property type="component" value="Unassembled WGS sequence"/>
</dbReference>
<gene>
    <name evidence="1" type="ORF">EDEG_01510</name>
</gene>
<proteinExistence type="predicted"/>
<evidence type="ECO:0000313" key="2">
    <source>
        <dbReference type="Proteomes" id="UP000003163"/>
    </source>
</evidence>